<feature type="region of interest" description="Disordered" evidence="15">
    <location>
        <begin position="567"/>
        <end position="622"/>
    </location>
</feature>
<name>A0A643C151_BALPH</name>
<dbReference type="EMBL" id="SGJD01002923">
    <property type="protein sequence ID" value="KAB0393996.1"/>
    <property type="molecule type" value="Genomic_DNA"/>
</dbReference>
<dbReference type="GO" id="GO:0005874">
    <property type="term" value="C:microtubule"/>
    <property type="evidence" value="ECO:0007669"/>
    <property type="project" value="UniProtKB-KW"/>
</dbReference>
<dbReference type="AlphaFoldDB" id="A0A643C151"/>
<comment type="similarity">
    <text evidence="2 14">Belongs to the dynein light intermediate chain family.</text>
</comment>
<evidence type="ECO:0000256" key="1">
    <source>
        <dbReference type="ARBA" id="ARBA00004245"/>
    </source>
</evidence>
<feature type="region of interest" description="Disordered" evidence="15">
    <location>
        <begin position="501"/>
        <end position="553"/>
    </location>
</feature>
<dbReference type="SUPFAM" id="SSF52540">
    <property type="entry name" value="P-loop containing nucleoside triphosphate hydrolases"/>
    <property type="match status" value="1"/>
</dbReference>
<keyword evidence="10 14" id="KW-0243">Dynein</keyword>
<feature type="non-terminal residue" evidence="16">
    <location>
        <position position="1"/>
    </location>
</feature>
<evidence type="ECO:0000256" key="13">
    <source>
        <dbReference type="ARBA" id="ARBA00037133"/>
    </source>
</evidence>
<evidence type="ECO:0000313" key="17">
    <source>
        <dbReference type="Proteomes" id="UP000437017"/>
    </source>
</evidence>
<accession>A0A643C151</accession>
<evidence type="ECO:0000256" key="15">
    <source>
        <dbReference type="SAM" id="MobiDB-lite"/>
    </source>
</evidence>
<keyword evidence="9 14" id="KW-0067">ATP-binding</keyword>
<keyword evidence="11 14" id="KW-0505">Motor protein</keyword>
<evidence type="ECO:0000256" key="3">
    <source>
        <dbReference type="ARBA" id="ARBA00022448"/>
    </source>
</evidence>
<evidence type="ECO:0000256" key="9">
    <source>
        <dbReference type="ARBA" id="ARBA00022840"/>
    </source>
</evidence>
<keyword evidence="7 14" id="KW-0493">Microtubule</keyword>
<protein>
    <recommendedName>
        <fullName evidence="14">Dynein light intermediate chain</fullName>
    </recommendedName>
</protein>
<evidence type="ECO:0000256" key="6">
    <source>
        <dbReference type="ARBA" id="ARBA00022553"/>
    </source>
</evidence>
<keyword evidence="6" id="KW-0597">Phosphoprotein</keyword>
<evidence type="ECO:0000256" key="8">
    <source>
        <dbReference type="ARBA" id="ARBA00022741"/>
    </source>
</evidence>
<dbReference type="GO" id="GO:0005524">
    <property type="term" value="F:ATP binding"/>
    <property type="evidence" value="ECO:0007669"/>
    <property type="project" value="UniProtKB-KW"/>
</dbReference>
<dbReference type="OrthoDB" id="27603at2759"/>
<dbReference type="GO" id="GO:0005813">
    <property type="term" value="C:centrosome"/>
    <property type="evidence" value="ECO:0007669"/>
    <property type="project" value="TreeGrafter"/>
</dbReference>
<dbReference type="Pfam" id="PF05783">
    <property type="entry name" value="DLIC"/>
    <property type="match status" value="1"/>
</dbReference>
<feature type="compositionally biased region" description="Polar residues" evidence="15">
    <location>
        <begin position="586"/>
        <end position="599"/>
    </location>
</feature>
<proteinExistence type="inferred from homology"/>
<sequence>AFRSFAVASGVTDLLMCVKEFHVTVHLPGPVLHQLHHLTHDLDLLVAQLLAPNQGPLNAVQHSPPLGAVRLPLELLMILIQFLQDFLVFRLNLLHQRDVSLQIERQRLDGVQVVLHVVHQVDLLPVGRLNMVYRGPRDHIFKHPTPIAKNTKQQLPVTGCIAAANYAAVVTFEQGRKAVDLAHKYHKLTKRPKCEDGSGKTTLMTKLQGAEHGKKGRGLEYLYLSVHDEDRDDHTRCNVWILDGDLYHKGLLKFAVSAEFLPETLVIFVADMSRPWTMMESLQKWASVLREHIDKMKIPPEEMRELERKFVKDFQDYVEPEEGCQGSPQRRGPLTSGPDEENVALPLGDNVLTHNLGIPVLVVCTKCDAVSVLEKEHDYRDEHFDFIQSHLRRFCLQYGAALIYTSVKEEKNLDLLYKYIVHKTYGFHFTTPALVVEKEAVFIPAGWDNEKKIAILHENFTTVKPEDAYEDFIVKPPLVHDKELAAEDEQVFLMKQQSLLAKQPATPTRASESPARGPSGSPRTQGRGGPASVPSASPGTSVKKPDPNIKNNAASEGVLASFFNSLLSKKTGSPGSPGAGGVQGTAKKSGQKTVLTNVQEELDRMTRKPDSMVTNSSTENEA</sequence>
<evidence type="ECO:0000256" key="14">
    <source>
        <dbReference type="RuleBase" id="RU366047"/>
    </source>
</evidence>
<evidence type="ECO:0000256" key="7">
    <source>
        <dbReference type="ARBA" id="ARBA00022701"/>
    </source>
</evidence>
<keyword evidence="8 14" id="KW-0547">Nucleotide-binding</keyword>
<dbReference type="GO" id="GO:0000226">
    <property type="term" value="P:microtubule cytoskeleton organization"/>
    <property type="evidence" value="ECO:0007669"/>
    <property type="project" value="TreeGrafter"/>
</dbReference>
<dbReference type="CDD" id="cd00882">
    <property type="entry name" value="Ras_like_GTPase"/>
    <property type="match status" value="1"/>
</dbReference>
<evidence type="ECO:0000256" key="2">
    <source>
        <dbReference type="ARBA" id="ARBA00006831"/>
    </source>
</evidence>
<feature type="region of interest" description="Disordered" evidence="15">
    <location>
        <begin position="320"/>
        <end position="340"/>
    </location>
</feature>
<dbReference type="GO" id="GO:0007018">
    <property type="term" value="P:microtubule-based movement"/>
    <property type="evidence" value="ECO:0007669"/>
    <property type="project" value="InterPro"/>
</dbReference>
<dbReference type="PANTHER" id="PTHR12688">
    <property type="entry name" value="DYNEIN LIGHT INTERMEDIATE CHAIN"/>
    <property type="match status" value="1"/>
</dbReference>
<keyword evidence="17" id="KW-1185">Reference proteome</keyword>
<keyword evidence="12 14" id="KW-0206">Cytoskeleton</keyword>
<feature type="compositionally biased region" description="Polar residues" evidence="15">
    <location>
        <begin position="501"/>
        <end position="511"/>
    </location>
</feature>
<dbReference type="InterPro" id="IPR022780">
    <property type="entry name" value="Dynein_light_int_chain"/>
</dbReference>
<evidence type="ECO:0000313" key="16">
    <source>
        <dbReference type="EMBL" id="KAB0393996.1"/>
    </source>
</evidence>
<dbReference type="Gene3D" id="3.40.50.300">
    <property type="entry name" value="P-loop containing nucleotide triphosphate hydrolases"/>
    <property type="match status" value="1"/>
</dbReference>
<keyword evidence="5 14" id="KW-0963">Cytoplasm</keyword>
<feature type="compositionally biased region" description="Basic and acidic residues" evidence="15">
    <location>
        <begin position="601"/>
        <end position="610"/>
    </location>
</feature>
<evidence type="ECO:0000256" key="4">
    <source>
        <dbReference type="ARBA" id="ARBA00022481"/>
    </source>
</evidence>
<comment type="function">
    <text evidence="13 14">Acts as one of several non-catalytic accessory components of the cytoplasmic dynein 1 complex that are thought to be involved in linking dynein to cargos and to adapter proteins that regulate dynein function. Cytoplasmic dynein 1 acts as a motor for the intracellular retrograde motility of vesicles and organelles along microtubules. May play a role in binding dynein to membranous organelles or chromosomes.</text>
</comment>
<keyword evidence="3 14" id="KW-0813">Transport</keyword>
<feature type="compositionally biased region" description="Polar residues" evidence="15">
    <location>
        <begin position="612"/>
        <end position="622"/>
    </location>
</feature>
<organism evidence="16 17">
    <name type="scientific">Balaenoptera physalus</name>
    <name type="common">Fin whale</name>
    <name type="synonym">Balaena physalus</name>
    <dbReference type="NCBI Taxonomy" id="9770"/>
    <lineage>
        <taxon>Eukaryota</taxon>
        <taxon>Metazoa</taxon>
        <taxon>Chordata</taxon>
        <taxon>Craniata</taxon>
        <taxon>Vertebrata</taxon>
        <taxon>Euteleostomi</taxon>
        <taxon>Mammalia</taxon>
        <taxon>Eutheria</taxon>
        <taxon>Laurasiatheria</taxon>
        <taxon>Artiodactyla</taxon>
        <taxon>Whippomorpha</taxon>
        <taxon>Cetacea</taxon>
        <taxon>Mysticeti</taxon>
        <taxon>Balaenopteridae</taxon>
        <taxon>Balaenoptera</taxon>
    </lineage>
</organism>
<comment type="subunit">
    <text evidence="14">Homodimer. The cytoplasmic dynein 1 complex consists of two catalytic heavy chains (HCs) and a number of non-catalytic subunits presented by intermediate chains (ICs).</text>
</comment>
<comment type="caution">
    <text evidence="16">The sequence shown here is derived from an EMBL/GenBank/DDBJ whole genome shotgun (WGS) entry which is preliminary data.</text>
</comment>
<evidence type="ECO:0000256" key="11">
    <source>
        <dbReference type="ARBA" id="ARBA00023175"/>
    </source>
</evidence>
<evidence type="ECO:0000256" key="10">
    <source>
        <dbReference type="ARBA" id="ARBA00023017"/>
    </source>
</evidence>
<evidence type="ECO:0000256" key="5">
    <source>
        <dbReference type="ARBA" id="ARBA00022490"/>
    </source>
</evidence>
<dbReference type="Proteomes" id="UP000437017">
    <property type="component" value="Unassembled WGS sequence"/>
</dbReference>
<dbReference type="InterPro" id="IPR008467">
    <property type="entry name" value="Dynein1_light_intermed_chain"/>
</dbReference>
<keyword evidence="4" id="KW-0488">Methylation</keyword>
<dbReference type="GO" id="GO:0045504">
    <property type="term" value="F:dynein heavy chain binding"/>
    <property type="evidence" value="ECO:0007669"/>
    <property type="project" value="TreeGrafter"/>
</dbReference>
<dbReference type="PANTHER" id="PTHR12688:SF1">
    <property type="entry name" value="CYTOPLASMIC DYNEIN 1 LIGHT INTERMEDIATE CHAIN 2"/>
    <property type="match status" value="1"/>
</dbReference>
<comment type="subcellular location">
    <subcellularLocation>
        <location evidence="1 14">Cytoplasm</location>
        <location evidence="1 14">Cytoskeleton</location>
    </subcellularLocation>
</comment>
<reference evidence="16 17" key="1">
    <citation type="journal article" date="2019" name="PLoS ONE">
        <title>Genomic analyses reveal an absence of contemporary introgressive admixture between fin whales and blue whales, despite known hybrids.</title>
        <authorList>
            <person name="Westbury M.V."/>
            <person name="Petersen B."/>
            <person name="Lorenzen E.D."/>
        </authorList>
    </citation>
    <scope>NUCLEOTIDE SEQUENCE [LARGE SCALE GENOMIC DNA]</scope>
    <source>
        <strain evidence="16">FinWhale-01</strain>
    </source>
</reference>
<evidence type="ECO:0000256" key="12">
    <source>
        <dbReference type="ARBA" id="ARBA00023212"/>
    </source>
</evidence>
<dbReference type="InterPro" id="IPR027417">
    <property type="entry name" value="P-loop_NTPase"/>
</dbReference>
<dbReference type="GO" id="GO:0005868">
    <property type="term" value="C:cytoplasmic dynein complex"/>
    <property type="evidence" value="ECO:0007669"/>
    <property type="project" value="UniProtKB-UniRule"/>
</dbReference>
<gene>
    <name evidence="16" type="ORF">E2I00_011707</name>
</gene>